<dbReference type="GO" id="GO:0004674">
    <property type="term" value="F:protein serine/threonine kinase activity"/>
    <property type="evidence" value="ECO:0007669"/>
    <property type="project" value="UniProtKB-EC"/>
</dbReference>
<dbReference type="InterPro" id="IPR011009">
    <property type="entry name" value="Kinase-like_dom_sf"/>
</dbReference>
<name>A0A2Z2NT21_9GAMM</name>
<organism evidence="7 8">
    <name type="scientific">Granulosicoccus antarcticus IMCC3135</name>
    <dbReference type="NCBI Taxonomy" id="1192854"/>
    <lineage>
        <taxon>Bacteria</taxon>
        <taxon>Pseudomonadati</taxon>
        <taxon>Pseudomonadota</taxon>
        <taxon>Gammaproteobacteria</taxon>
        <taxon>Chromatiales</taxon>
        <taxon>Granulosicoccaceae</taxon>
        <taxon>Granulosicoccus</taxon>
    </lineage>
</organism>
<dbReference type="Gene3D" id="3.60.40.10">
    <property type="entry name" value="PPM-type phosphatase domain"/>
    <property type="match status" value="1"/>
</dbReference>
<protein>
    <submittedName>
        <fullName evidence="7">Serine/threonine-protein kinase PknB</fullName>
        <ecNumber evidence="7">2.7.11.1</ecNumber>
    </submittedName>
</protein>
<dbReference type="OrthoDB" id="9801841at2"/>
<evidence type="ECO:0000313" key="7">
    <source>
        <dbReference type="EMBL" id="ASJ73675.1"/>
    </source>
</evidence>
<dbReference type="SMART" id="SM00220">
    <property type="entry name" value="S_TKc"/>
    <property type="match status" value="1"/>
</dbReference>
<dbReference type="Proteomes" id="UP000250079">
    <property type="component" value="Chromosome"/>
</dbReference>
<dbReference type="InterPro" id="IPR001932">
    <property type="entry name" value="PPM-type_phosphatase-like_dom"/>
</dbReference>
<evidence type="ECO:0000256" key="4">
    <source>
        <dbReference type="SAM" id="Phobius"/>
    </source>
</evidence>
<evidence type="ECO:0000256" key="2">
    <source>
        <dbReference type="ARBA" id="ARBA00022840"/>
    </source>
</evidence>
<dbReference type="SMART" id="SM00331">
    <property type="entry name" value="PP2C_SIG"/>
    <property type="match status" value="1"/>
</dbReference>
<dbReference type="InterPro" id="IPR036457">
    <property type="entry name" value="PPM-type-like_dom_sf"/>
</dbReference>
<evidence type="ECO:0000259" key="6">
    <source>
        <dbReference type="PROSITE" id="PS51746"/>
    </source>
</evidence>
<feature type="region of interest" description="Disordered" evidence="3">
    <location>
        <begin position="1"/>
        <end position="24"/>
    </location>
</feature>
<keyword evidence="4" id="KW-0812">Transmembrane</keyword>
<keyword evidence="4" id="KW-1133">Transmembrane helix</keyword>
<dbReference type="Pfam" id="PF00069">
    <property type="entry name" value="Pkinase"/>
    <property type="match status" value="1"/>
</dbReference>
<dbReference type="InterPro" id="IPR000719">
    <property type="entry name" value="Prot_kinase_dom"/>
</dbReference>
<dbReference type="RefSeq" id="WP_088918819.1">
    <property type="nucleotide sequence ID" value="NZ_CP018632.1"/>
</dbReference>
<dbReference type="EC" id="2.7.11.1" evidence="7"/>
<dbReference type="SMART" id="SM00332">
    <property type="entry name" value="PP2Cc"/>
    <property type="match status" value="1"/>
</dbReference>
<proteinExistence type="predicted"/>
<dbReference type="PANTHER" id="PTHR24346:SF30">
    <property type="entry name" value="MATERNAL EMBRYONIC LEUCINE ZIPPER KINASE"/>
    <property type="match status" value="1"/>
</dbReference>
<sequence>MVNKLIDSDTGYTAPDTTGEVKEKAKVDAPELVFGGTSRAGAHGPNRDAFAACQPDKVALRSHRGVVMAIADGVGSSQTSRIASELVVTEFINEYLGSGSTRSVRDCAAATVDTLNGWLYAQNAPNRAREVEGDGLMTTFTAVVVKSCTAHIFHAGDSRAWLIRDENAQQLTRDHQVRSSGRLLLARALGADLSVELDHIEHSLLEGDVIALTTDGVHGDLPVSTVRELLVESLKQADNDLESASAQVLDTARSSSGTEIEYDDATCLFARVVSLPSHDEQEIRRRALAVIIPPVLSTGMRIDDLEVISTIYQSTRSHVYLVRRDTDKREFVLKAPSRNFADDALYLQGFARECWLMEGFDHSSLPRSVSPTSDSPFLYSLSEKLPGESLRQWMIDHPTPTLAELRPLLSSIVDGLRALRRAGIVHRDLKPENVIVSAEGGCTIIDFGTARVDGLEDFGISLVEEVPVGAVGYVAPENFNGVVDWRSDLFSLGTIAFEALTGSLPTDSSPKTQGRAGSSAYLAKPLSQIRSDLPPWVEFALRKSLAARPEQRHTSYSEFLEDLRRPSIEASRQAGRMPLAERHPVRFWQCVSAVLMLLLCYSIISRSF</sequence>
<evidence type="ECO:0000256" key="1">
    <source>
        <dbReference type="ARBA" id="ARBA00022741"/>
    </source>
</evidence>
<feature type="transmembrane region" description="Helical" evidence="4">
    <location>
        <begin position="586"/>
        <end position="604"/>
    </location>
</feature>
<gene>
    <name evidence="7" type="primary">pknB_1</name>
    <name evidence="7" type="ORF">IMCC3135_17980</name>
</gene>
<dbReference type="PROSITE" id="PS00108">
    <property type="entry name" value="PROTEIN_KINASE_ST"/>
    <property type="match status" value="1"/>
</dbReference>
<keyword evidence="4" id="KW-0472">Membrane</keyword>
<reference evidence="7 8" key="1">
    <citation type="submission" date="2016-12" db="EMBL/GenBank/DDBJ databases">
        <authorList>
            <person name="Song W.-J."/>
            <person name="Kurnit D.M."/>
        </authorList>
    </citation>
    <scope>NUCLEOTIDE SEQUENCE [LARGE SCALE GENOMIC DNA]</scope>
    <source>
        <strain evidence="7 8">IMCC3135</strain>
    </source>
</reference>
<dbReference type="SUPFAM" id="SSF81606">
    <property type="entry name" value="PP2C-like"/>
    <property type="match status" value="1"/>
</dbReference>
<keyword evidence="7" id="KW-0418">Kinase</keyword>
<dbReference type="Pfam" id="PF13672">
    <property type="entry name" value="PP2C_2"/>
    <property type="match status" value="1"/>
</dbReference>
<evidence type="ECO:0000256" key="3">
    <source>
        <dbReference type="SAM" id="MobiDB-lite"/>
    </source>
</evidence>
<dbReference type="GO" id="GO:0005524">
    <property type="term" value="F:ATP binding"/>
    <property type="evidence" value="ECO:0007669"/>
    <property type="project" value="UniProtKB-KW"/>
</dbReference>
<feature type="domain" description="PPM-type phosphatase" evidence="6">
    <location>
        <begin position="47"/>
        <end position="272"/>
    </location>
</feature>
<dbReference type="KEGG" id="gai:IMCC3135_17980"/>
<dbReference type="InterPro" id="IPR008271">
    <property type="entry name" value="Ser/Thr_kinase_AS"/>
</dbReference>
<keyword evidence="8" id="KW-1185">Reference proteome</keyword>
<dbReference type="CDD" id="cd14014">
    <property type="entry name" value="STKc_PknB_like"/>
    <property type="match status" value="1"/>
</dbReference>
<dbReference type="AlphaFoldDB" id="A0A2Z2NT21"/>
<dbReference type="CDD" id="cd00143">
    <property type="entry name" value="PP2Cc"/>
    <property type="match status" value="1"/>
</dbReference>
<keyword evidence="7" id="KW-0808">Transferase</keyword>
<dbReference type="GO" id="GO:0005737">
    <property type="term" value="C:cytoplasm"/>
    <property type="evidence" value="ECO:0007669"/>
    <property type="project" value="TreeGrafter"/>
</dbReference>
<evidence type="ECO:0000259" key="5">
    <source>
        <dbReference type="PROSITE" id="PS50011"/>
    </source>
</evidence>
<evidence type="ECO:0000313" key="8">
    <source>
        <dbReference type="Proteomes" id="UP000250079"/>
    </source>
</evidence>
<accession>A0A2Z2NT21</accession>
<dbReference type="GO" id="GO:0035556">
    <property type="term" value="P:intracellular signal transduction"/>
    <property type="evidence" value="ECO:0007669"/>
    <property type="project" value="TreeGrafter"/>
</dbReference>
<feature type="domain" description="Protein kinase" evidence="5">
    <location>
        <begin position="305"/>
        <end position="568"/>
    </location>
</feature>
<keyword evidence="1" id="KW-0547">Nucleotide-binding</keyword>
<dbReference type="Gene3D" id="1.10.510.10">
    <property type="entry name" value="Transferase(Phosphotransferase) domain 1"/>
    <property type="match status" value="1"/>
</dbReference>
<dbReference type="PROSITE" id="PS50011">
    <property type="entry name" value="PROTEIN_KINASE_DOM"/>
    <property type="match status" value="1"/>
</dbReference>
<dbReference type="PROSITE" id="PS51746">
    <property type="entry name" value="PPM_2"/>
    <property type="match status" value="1"/>
</dbReference>
<dbReference type="EMBL" id="CP018632">
    <property type="protein sequence ID" value="ASJ73675.1"/>
    <property type="molecule type" value="Genomic_DNA"/>
</dbReference>
<dbReference type="SUPFAM" id="SSF56112">
    <property type="entry name" value="Protein kinase-like (PK-like)"/>
    <property type="match status" value="1"/>
</dbReference>
<keyword evidence="2" id="KW-0067">ATP-binding</keyword>
<dbReference type="PANTHER" id="PTHR24346">
    <property type="entry name" value="MAP/MICROTUBULE AFFINITY-REGULATING KINASE"/>
    <property type="match status" value="1"/>
</dbReference>